<keyword evidence="2" id="KW-1185">Reference proteome</keyword>
<dbReference type="AlphaFoldDB" id="A0A916DSW9"/>
<dbReference type="KEGG" id="aup:AsAng_0028860"/>
<name>A0A916DSW9_9BACT</name>
<reference evidence="1" key="1">
    <citation type="submission" date="2022-09" db="EMBL/GenBank/DDBJ databases">
        <title>Aureispira anguillicida sp. nov., isolated from Leptocephalus of Japanese eel Anguilla japonica.</title>
        <authorList>
            <person name="Yuasa K."/>
            <person name="Mekata T."/>
            <person name="Ikunari K."/>
        </authorList>
    </citation>
    <scope>NUCLEOTIDE SEQUENCE</scope>
    <source>
        <strain evidence="1">EL160426</strain>
    </source>
</reference>
<protein>
    <submittedName>
        <fullName evidence="1">Uncharacterized protein</fullName>
    </submittedName>
</protein>
<sequence>MNKVKNFSFIQQDIQLNIALFLKKKRNTTVKRENTSKVNSNFVFYNLFVSSVSLSPKY</sequence>
<accession>A0A916DSW9</accession>
<evidence type="ECO:0000313" key="2">
    <source>
        <dbReference type="Proteomes" id="UP001060919"/>
    </source>
</evidence>
<evidence type="ECO:0000313" key="1">
    <source>
        <dbReference type="EMBL" id="BDS12171.1"/>
    </source>
</evidence>
<proteinExistence type="predicted"/>
<dbReference type="Proteomes" id="UP001060919">
    <property type="component" value="Chromosome"/>
</dbReference>
<gene>
    <name evidence="1" type="ORF">AsAng_0028860</name>
</gene>
<organism evidence="1 2">
    <name type="scientific">Aureispira anguillae</name>
    <dbReference type="NCBI Taxonomy" id="2864201"/>
    <lineage>
        <taxon>Bacteria</taxon>
        <taxon>Pseudomonadati</taxon>
        <taxon>Bacteroidota</taxon>
        <taxon>Saprospiria</taxon>
        <taxon>Saprospirales</taxon>
        <taxon>Saprospiraceae</taxon>
        <taxon>Aureispira</taxon>
    </lineage>
</organism>
<dbReference type="EMBL" id="AP026867">
    <property type="protein sequence ID" value="BDS12171.1"/>
    <property type="molecule type" value="Genomic_DNA"/>
</dbReference>